<proteinExistence type="predicted"/>
<name>A0A8S9RXI7_BRACR</name>
<evidence type="ECO:0000313" key="3">
    <source>
        <dbReference type="Proteomes" id="UP000712600"/>
    </source>
</evidence>
<gene>
    <name evidence="2" type="ORF">F2Q69_00031315</name>
</gene>
<dbReference type="Proteomes" id="UP000712600">
    <property type="component" value="Unassembled WGS sequence"/>
</dbReference>
<sequence length="414" mass="46041">MVQLVEPNWALDRPFDSSSSSSIDSILKFVRKNRFTRAEAALISELSNNNSTSNGVKSKVFDKKQGRDKNQVSDELVVKEIQYGSATETHHQQMNDVSFQTENPSGVNNSLWEDRQGMKKVGASSGSKFVINEQEDDDVETALYLGKSHSGYEAKNLSGFEFSLAHDGAREDLPRLPHVRIKSEDKSMNYTSEEKHERDVLDEKLSNTENGFFIGSYLDVPIGQEIHSSGGRVTRGGNWLSVSQGLTEDASDLIFGFGNGLGDLAEHSNEYWDSDEYDDDDDAGVEPVTASDDPMGLSMTETYSRTKEPELLARYDGKLMDATELRCRLWLHVFNLFGRFTLDSIFTASDLAFLALVIGLGSQEHQMARLCSGVLRQARLEVAVLPARLFAGFGGICKVLGKYINPLLRSWYAS</sequence>
<feature type="region of interest" description="Disordered" evidence="1">
    <location>
        <begin position="277"/>
        <end position="298"/>
    </location>
</feature>
<protein>
    <submittedName>
        <fullName evidence="2">Uncharacterized protein</fullName>
    </submittedName>
</protein>
<organism evidence="2 3">
    <name type="scientific">Brassica cretica</name>
    <name type="common">Mustard</name>
    <dbReference type="NCBI Taxonomy" id="69181"/>
    <lineage>
        <taxon>Eukaryota</taxon>
        <taxon>Viridiplantae</taxon>
        <taxon>Streptophyta</taxon>
        <taxon>Embryophyta</taxon>
        <taxon>Tracheophyta</taxon>
        <taxon>Spermatophyta</taxon>
        <taxon>Magnoliopsida</taxon>
        <taxon>eudicotyledons</taxon>
        <taxon>Gunneridae</taxon>
        <taxon>Pentapetalae</taxon>
        <taxon>rosids</taxon>
        <taxon>malvids</taxon>
        <taxon>Brassicales</taxon>
        <taxon>Brassicaceae</taxon>
        <taxon>Brassiceae</taxon>
        <taxon>Brassica</taxon>
    </lineage>
</organism>
<comment type="caution">
    <text evidence="2">The sequence shown here is derived from an EMBL/GenBank/DDBJ whole genome shotgun (WGS) entry which is preliminary data.</text>
</comment>
<dbReference type="AlphaFoldDB" id="A0A8S9RXI7"/>
<reference evidence="2" key="1">
    <citation type="submission" date="2019-12" db="EMBL/GenBank/DDBJ databases">
        <title>Genome sequencing and annotation of Brassica cretica.</title>
        <authorList>
            <person name="Studholme D.J."/>
            <person name="Sarris P."/>
        </authorList>
    </citation>
    <scope>NUCLEOTIDE SEQUENCE</scope>
    <source>
        <strain evidence="2">PFS-109/04</strain>
        <tissue evidence="2">Leaf</tissue>
    </source>
</reference>
<dbReference type="EMBL" id="QGKX02000088">
    <property type="protein sequence ID" value="KAF3584599.1"/>
    <property type="molecule type" value="Genomic_DNA"/>
</dbReference>
<evidence type="ECO:0000313" key="2">
    <source>
        <dbReference type="EMBL" id="KAF3584599.1"/>
    </source>
</evidence>
<accession>A0A8S9RXI7</accession>
<evidence type="ECO:0000256" key="1">
    <source>
        <dbReference type="SAM" id="MobiDB-lite"/>
    </source>
</evidence>